<dbReference type="AlphaFoldDB" id="A0A8H4RIK8"/>
<proteinExistence type="predicted"/>
<evidence type="ECO:0000259" key="1">
    <source>
        <dbReference type="Pfam" id="PF20150"/>
    </source>
</evidence>
<comment type="caution">
    <text evidence="2">The sequence shown here is derived from an EMBL/GenBank/DDBJ whole genome shotgun (WGS) entry which is preliminary data.</text>
</comment>
<name>A0A8H4RIK8_9HELO</name>
<reference evidence="2 3" key="1">
    <citation type="submission" date="2020-03" db="EMBL/GenBank/DDBJ databases">
        <title>Draft Genome Sequence of Cudoniella acicularis.</title>
        <authorList>
            <person name="Buettner E."/>
            <person name="Kellner H."/>
        </authorList>
    </citation>
    <scope>NUCLEOTIDE SEQUENCE [LARGE SCALE GENOMIC DNA]</scope>
    <source>
        <strain evidence="2 3">DSM 108380</strain>
    </source>
</reference>
<dbReference type="Proteomes" id="UP000566819">
    <property type="component" value="Unassembled WGS sequence"/>
</dbReference>
<dbReference type="PANTHER" id="PTHR35910:SF6">
    <property type="entry name" value="2EXR DOMAIN-CONTAINING PROTEIN"/>
    <property type="match status" value="1"/>
</dbReference>
<sequence length="257" mass="29909">MDGSATEVSATETVVSQATLAATTFTRFPELPAELQLEIWKYAAIIPRTEQITATLKIKQRTYLPPTDPAYHLYVLTVHFRSLYRLLGACFDSREAALKENPNFPQVYNYKDCYELQKLYFKAERNIIHFELGPTLSKHPEPSRFLPFIHGLENVRAVSIRAETKSRQFIQAATRKLKALERFLCVYGSYIPTTGVDKWERIEEAHSHEEYVAVESHPVDRDRSPTDLANFNPFMTRMRYDPRGCDLEYWTKDYKRT</sequence>
<gene>
    <name evidence="2" type="ORF">G7Y89_g8205</name>
</gene>
<dbReference type="EMBL" id="JAAMPI010000609">
    <property type="protein sequence ID" value="KAF4629941.1"/>
    <property type="molecule type" value="Genomic_DNA"/>
</dbReference>
<feature type="domain" description="2EXR" evidence="1">
    <location>
        <begin position="25"/>
        <end position="128"/>
    </location>
</feature>
<accession>A0A8H4RIK8</accession>
<evidence type="ECO:0000313" key="3">
    <source>
        <dbReference type="Proteomes" id="UP000566819"/>
    </source>
</evidence>
<organism evidence="2 3">
    <name type="scientific">Cudoniella acicularis</name>
    <dbReference type="NCBI Taxonomy" id="354080"/>
    <lineage>
        <taxon>Eukaryota</taxon>
        <taxon>Fungi</taxon>
        <taxon>Dikarya</taxon>
        <taxon>Ascomycota</taxon>
        <taxon>Pezizomycotina</taxon>
        <taxon>Leotiomycetes</taxon>
        <taxon>Helotiales</taxon>
        <taxon>Tricladiaceae</taxon>
        <taxon>Cudoniella</taxon>
    </lineage>
</organism>
<keyword evidence="3" id="KW-1185">Reference proteome</keyword>
<dbReference type="PANTHER" id="PTHR35910">
    <property type="entry name" value="2EXR DOMAIN-CONTAINING PROTEIN"/>
    <property type="match status" value="1"/>
</dbReference>
<protein>
    <recommendedName>
        <fullName evidence="1">2EXR domain-containing protein</fullName>
    </recommendedName>
</protein>
<dbReference type="InterPro" id="IPR045518">
    <property type="entry name" value="2EXR"/>
</dbReference>
<dbReference type="OrthoDB" id="3439380at2759"/>
<evidence type="ECO:0000313" key="2">
    <source>
        <dbReference type="EMBL" id="KAF4629941.1"/>
    </source>
</evidence>
<dbReference type="Pfam" id="PF20150">
    <property type="entry name" value="2EXR"/>
    <property type="match status" value="1"/>
</dbReference>